<name>A0A1I2IA77_9ACTN</name>
<protein>
    <submittedName>
        <fullName evidence="1">Phytoene dehydrogenase-related protein</fullName>
    </submittedName>
</protein>
<dbReference type="RefSeq" id="WP_075028647.1">
    <property type="nucleotide sequence ID" value="NZ_FONR01000006.1"/>
</dbReference>
<gene>
    <name evidence="1" type="ORF">SAMN02787118_106108</name>
</gene>
<dbReference type="PRINTS" id="PR00411">
    <property type="entry name" value="PNDRDTASEI"/>
</dbReference>
<accession>A0A1I2IA77</accession>
<proteinExistence type="predicted"/>
<dbReference type="OrthoDB" id="833207at2"/>
<dbReference type="SUPFAM" id="SSF51905">
    <property type="entry name" value="FAD/NAD(P)-binding domain"/>
    <property type="match status" value="1"/>
</dbReference>
<dbReference type="InterPro" id="IPR036188">
    <property type="entry name" value="FAD/NAD-bd_sf"/>
</dbReference>
<dbReference type="PANTHER" id="PTHR10668:SF105">
    <property type="entry name" value="DEHYDROGENASE-RELATED"/>
    <property type="match status" value="1"/>
</dbReference>
<organism evidence="1 2">
    <name type="scientific">Streptomyces mirabilis</name>
    <dbReference type="NCBI Taxonomy" id="68239"/>
    <lineage>
        <taxon>Bacteria</taxon>
        <taxon>Bacillati</taxon>
        <taxon>Actinomycetota</taxon>
        <taxon>Actinomycetes</taxon>
        <taxon>Kitasatosporales</taxon>
        <taxon>Streptomycetaceae</taxon>
        <taxon>Streptomyces</taxon>
    </lineage>
</organism>
<dbReference type="PANTHER" id="PTHR10668">
    <property type="entry name" value="PHYTOENE DEHYDROGENASE"/>
    <property type="match status" value="1"/>
</dbReference>
<dbReference type="Gene3D" id="3.50.50.60">
    <property type="entry name" value="FAD/NAD(P)-binding domain"/>
    <property type="match status" value="1"/>
</dbReference>
<evidence type="ECO:0000313" key="1">
    <source>
        <dbReference type="EMBL" id="SFF39134.1"/>
    </source>
</evidence>
<dbReference type="Pfam" id="PF13450">
    <property type="entry name" value="NAD_binding_8"/>
    <property type="match status" value="1"/>
</dbReference>
<dbReference type="EMBL" id="FONR01000006">
    <property type="protein sequence ID" value="SFF39134.1"/>
    <property type="molecule type" value="Genomic_DNA"/>
</dbReference>
<sequence>MTPDAIVVGSGPNGLAAAVVLARRGLAVTVLEAADTLGGGTRTSELTLPGLLHDHCAAVHPMALASPFLRSLDLERYGLEWRRPEIDLAHPLDHGPAAVLRRSLEATARSLGPDGAAWERLFGPLTDQYDSLAAELLRPPLRLPRHPLPLARFGLRAALGATAVARRWRTPGARALFAGVAAHAMAPLTAPGSAAIGLMLTAAAHRHGWPVAHGGSGAVTRALAAYLAELGGTVETGVRVRSLAELPTVRVTLLDVAPRAAVALCGDRLPARTRRAYARWRHGPAAFKVDLAVEGGVPWRDEVCRRAGTVHLGGTLEEVVDAERAVTRGRMPERPFVLVSQQYLADPVRSAGDVHPVWAYAHVPHGYDGDATEAVLDRIERFAPGLRERVVARASMSASRLEAYNANYVGGDILTGANTPRQLVLRPRAALDPYDTGIPGVFLCSAATPPGPGVHGMCGYHAARSALHHLGDPHGQPPNSLGGPYLI</sequence>
<evidence type="ECO:0000313" key="2">
    <source>
        <dbReference type="Proteomes" id="UP000181942"/>
    </source>
</evidence>
<dbReference type="Proteomes" id="UP000181942">
    <property type="component" value="Unassembled WGS sequence"/>
</dbReference>
<dbReference type="AlphaFoldDB" id="A0A1I2IA77"/>
<reference evidence="1 2" key="1">
    <citation type="submission" date="2016-10" db="EMBL/GenBank/DDBJ databases">
        <authorList>
            <person name="de Groot N.N."/>
        </authorList>
    </citation>
    <scope>NUCLEOTIDE SEQUENCE [LARGE SCALE GENOMIC DNA]</scope>
    <source>
        <strain evidence="1 2">OK461</strain>
    </source>
</reference>